<protein>
    <submittedName>
        <fullName evidence="2">Uncharacterized protein</fullName>
    </submittedName>
</protein>
<reference evidence="2 3" key="1">
    <citation type="journal article" date="2021" name="Elife">
        <title>Chloroplast acquisition without the gene transfer in kleptoplastic sea slugs, Plakobranchus ocellatus.</title>
        <authorList>
            <person name="Maeda T."/>
            <person name="Takahashi S."/>
            <person name="Yoshida T."/>
            <person name="Shimamura S."/>
            <person name="Takaki Y."/>
            <person name="Nagai Y."/>
            <person name="Toyoda A."/>
            <person name="Suzuki Y."/>
            <person name="Arimoto A."/>
            <person name="Ishii H."/>
            <person name="Satoh N."/>
            <person name="Nishiyama T."/>
            <person name="Hasebe M."/>
            <person name="Maruyama T."/>
            <person name="Minagawa J."/>
            <person name="Obokata J."/>
            <person name="Shigenobu S."/>
        </authorList>
    </citation>
    <scope>NUCLEOTIDE SEQUENCE [LARGE SCALE GENOMIC DNA]</scope>
</reference>
<accession>A0AAV4AIT4</accession>
<organism evidence="2 3">
    <name type="scientific">Plakobranchus ocellatus</name>
    <dbReference type="NCBI Taxonomy" id="259542"/>
    <lineage>
        <taxon>Eukaryota</taxon>
        <taxon>Metazoa</taxon>
        <taxon>Spiralia</taxon>
        <taxon>Lophotrochozoa</taxon>
        <taxon>Mollusca</taxon>
        <taxon>Gastropoda</taxon>
        <taxon>Heterobranchia</taxon>
        <taxon>Euthyneura</taxon>
        <taxon>Panpulmonata</taxon>
        <taxon>Sacoglossa</taxon>
        <taxon>Placobranchoidea</taxon>
        <taxon>Plakobranchidae</taxon>
        <taxon>Plakobranchus</taxon>
    </lineage>
</organism>
<evidence type="ECO:0000313" key="2">
    <source>
        <dbReference type="EMBL" id="GFO08080.1"/>
    </source>
</evidence>
<comment type="caution">
    <text evidence="2">The sequence shown here is derived from an EMBL/GenBank/DDBJ whole genome shotgun (WGS) entry which is preliminary data.</text>
</comment>
<feature type="compositionally biased region" description="Polar residues" evidence="1">
    <location>
        <begin position="206"/>
        <end position="230"/>
    </location>
</feature>
<name>A0AAV4AIT4_9GAST</name>
<evidence type="ECO:0000256" key="1">
    <source>
        <dbReference type="SAM" id="MobiDB-lite"/>
    </source>
</evidence>
<keyword evidence="3" id="KW-1185">Reference proteome</keyword>
<dbReference type="AlphaFoldDB" id="A0AAV4AIT4"/>
<sequence length="300" mass="33407">MSKRRGKLLVRARTPVDVCFGVGAPLQASEGLHLLFIPASSLPSMQTNLAHQLLSRYCVNRCEAHRRLLSHPLVPQQYLKLMTYLEHVRYGGLIPKHTIRVKKQQGFISLQNAKELFEKNKDKWSSFDATINFYECMSCATKLNLTSCCATKRTSLCAPKVQSSSLCLGSQHTAAKPATYITFTAPYRTEDNVATRTLHNEHSHNDQVTPSSRSSSTVINSPGSRTSTDSGHIELSSPDTSDIMLDDPLHMAHTRQVVLSSTYIGKLQQLTHSITTDTINTEHPYEISNTSNTNTDTMDQ</sequence>
<proteinExistence type="predicted"/>
<evidence type="ECO:0000313" key="3">
    <source>
        <dbReference type="Proteomes" id="UP000735302"/>
    </source>
</evidence>
<gene>
    <name evidence="2" type="ORF">PoB_003458500</name>
</gene>
<dbReference type="Proteomes" id="UP000735302">
    <property type="component" value="Unassembled WGS sequence"/>
</dbReference>
<feature type="region of interest" description="Disordered" evidence="1">
    <location>
        <begin position="200"/>
        <end position="241"/>
    </location>
</feature>
<dbReference type="EMBL" id="BLXT01003938">
    <property type="protein sequence ID" value="GFO08080.1"/>
    <property type="molecule type" value="Genomic_DNA"/>
</dbReference>